<dbReference type="Proteomes" id="UP001149954">
    <property type="component" value="Unassembled WGS sequence"/>
</dbReference>
<evidence type="ECO:0000313" key="3">
    <source>
        <dbReference type="Proteomes" id="UP001149954"/>
    </source>
</evidence>
<accession>A0A9W9XSV9</accession>
<evidence type="ECO:0000256" key="1">
    <source>
        <dbReference type="PROSITE-ProRule" id="PRU00023"/>
    </source>
</evidence>
<evidence type="ECO:0008006" key="4">
    <source>
        <dbReference type="Google" id="ProtNLM"/>
    </source>
</evidence>
<dbReference type="EMBL" id="JAPWDS010000003">
    <property type="protein sequence ID" value="KAJ5502738.1"/>
    <property type="molecule type" value="Genomic_DNA"/>
</dbReference>
<evidence type="ECO:0000313" key="2">
    <source>
        <dbReference type="EMBL" id="KAJ5502738.1"/>
    </source>
</evidence>
<reference evidence="2" key="1">
    <citation type="submission" date="2022-12" db="EMBL/GenBank/DDBJ databases">
        <authorList>
            <person name="Petersen C."/>
        </authorList>
    </citation>
    <scope>NUCLEOTIDE SEQUENCE</scope>
    <source>
        <strain evidence="2">IBT 29495</strain>
    </source>
</reference>
<comment type="caution">
    <text evidence="2">The sequence shown here is derived from an EMBL/GenBank/DDBJ whole genome shotgun (WGS) entry which is preliminary data.</text>
</comment>
<dbReference type="AlphaFoldDB" id="A0A9W9XSV9"/>
<dbReference type="Pfam" id="PF12796">
    <property type="entry name" value="Ank_2"/>
    <property type="match status" value="1"/>
</dbReference>
<protein>
    <recommendedName>
        <fullName evidence="4">F-box domain-containing protein</fullName>
    </recommendedName>
</protein>
<dbReference type="SUPFAM" id="SSF48403">
    <property type="entry name" value="Ankyrin repeat"/>
    <property type="match status" value="1"/>
</dbReference>
<dbReference type="PANTHER" id="PTHR46224">
    <property type="entry name" value="ANKYRIN REPEAT FAMILY PROTEIN"/>
    <property type="match status" value="1"/>
</dbReference>
<dbReference type="Gene3D" id="1.25.40.20">
    <property type="entry name" value="Ankyrin repeat-containing domain"/>
    <property type="match status" value="1"/>
</dbReference>
<dbReference type="InterPro" id="IPR002110">
    <property type="entry name" value="Ankyrin_rpt"/>
</dbReference>
<dbReference type="CDD" id="cd09917">
    <property type="entry name" value="F-box_SF"/>
    <property type="match status" value="1"/>
</dbReference>
<keyword evidence="3" id="KW-1185">Reference proteome</keyword>
<sequence>MGLLRLPNEILLAIADHLMSLVDINAFAQTNHRCYAVLNRQLYVYATKEANNPGFLWAVESGRSKTVQYFLDAAETIQIPLEIAARHGYPRRVTLLIMYGSKLCDNMKLYCQAALAVAVKCGRVKVAKVLLDNGVDLEYAYEYGMRPLHIGIMAVELLLEHGANPNGKDPNSEMPLHLAARDKSCEIAESLIKKGACLETRDCHGQTPIDWALSYGSHEIIHPLRDKGASVGSLDWSDGDPVFRALGYGHIQLPRIYPCYSGGKIPMYMPTLISFSRSFLL</sequence>
<feature type="repeat" description="ANK" evidence="1">
    <location>
        <begin position="171"/>
        <end position="203"/>
    </location>
</feature>
<proteinExistence type="predicted"/>
<dbReference type="InterPro" id="IPR036770">
    <property type="entry name" value="Ankyrin_rpt-contain_sf"/>
</dbReference>
<feature type="repeat" description="ANK" evidence="1">
    <location>
        <begin position="204"/>
        <end position="236"/>
    </location>
</feature>
<dbReference type="PROSITE" id="PS50088">
    <property type="entry name" value="ANK_REPEAT"/>
    <property type="match status" value="2"/>
</dbReference>
<name>A0A9W9XSV9_9EURO</name>
<keyword evidence="1" id="KW-0040">ANK repeat</keyword>
<reference evidence="2" key="2">
    <citation type="journal article" date="2023" name="IMA Fungus">
        <title>Comparative genomic study of the Penicillium genus elucidates a diverse pangenome and 15 lateral gene transfer events.</title>
        <authorList>
            <person name="Petersen C."/>
            <person name="Sorensen T."/>
            <person name="Nielsen M.R."/>
            <person name="Sondergaard T.E."/>
            <person name="Sorensen J.L."/>
            <person name="Fitzpatrick D.A."/>
            <person name="Frisvad J.C."/>
            <person name="Nielsen K.L."/>
        </authorList>
    </citation>
    <scope>NUCLEOTIDE SEQUENCE</scope>
    <source>
        <strain evidence="2">IBT 29495</strain>
    </source>
</reference>
<dbReference type="OrthoDB" id="366390at2759"/>
<organism evidence="2 3">
    <name type="scientific">Penicillium fimorum</name>
    <dbReference type="NCBI Taxonomy" id="1882269"/>
    <lineage>
        <taxon>Eukaryota</taxon>
        <taxon>Fungi</taxon>
        <taxon>Dikarya</taxon>
        <taxon>Ascomycota</taxon>
        <taxon>Pezizomycotina</taxon>
        <taxon>Eurotiomycetes</taxon>
        <taxon>Eurotiomycetidae</taxon>
        <taxon>Eurotiales</taxon>
        <taxon>Aspergillaceae</taxon>
        <taxon>Penicillium</taxon>
    </lineage>
</organism>
<dbReference type="PROSITE" id="PS50297">
    <property type="entry name" value="ANK_REP_REGION"/>
    <property type="match status" value="1"/>
</dbReference>
<dbReference type="PANTHER" id="PTHR46224:SF64">
    <property type="entry name" value="IQ MOTIF AND ANKYRIN REPEAT DOMAIN-CONTAINING PROTEIN 1"/>
    <property type="match status" value="1"/>
</dbReference>
<dbReference type="SMART" id="SM00248">
    <property type="entry name" value="ANK"/>
    <property type="match status" value="5"/>
</dbReference>
<dbReference type="InterPro" id="IPR051616">
    <property type="entry name" value="Cul2-RING_E3_ligase_SR"/>
</dbReference>
<gene>
    <name evidence="2" type="ORF">N7463_005612</name>
</gene>